<feature type="transmembrane region" description="Helical" evidence="1">
    <location>
        <begin position="15"/>
        <end position="33"/>
    </location>
</feature>
<feature type="transmembrane region" description="Helical" evidence="1">
    <location>
        <begin position="69"/>
        <end position="87"/>
    </location>
</feature>
<name>A0A6C0D196_9ZZZZ</name>
<dbReference type="AlphaFoldDB" id="A0A6C0D196"/>
<reference evidence="2" key="1">
    <citation type="journal article" date="2020" name="Nature">
        <title>Giant virus diversity and host interactions through global metagenomics.</title>
        <authorList>
            <person name="Schulz F."/>
            <person name="Roux S."/>
            <person name="Paez-Espino D."/>
            <person name="Jungbluth S."/>
            <person name="Walsh D.A."/>
            <person name="Denef V.J."/>
            <person name="McMahon K.D."/>
            <person name="Konstantinidis K.T."/>
            <person name="Eloe-Fadrosh E.A."/>
            <person name="Kyrpides N.C."/>
            <person name="Woyke T."/>
        </authorList>
    </citation>
    <scope>NUCLEOTIDE SEQUENCE</scope>
    <source>
        <strain evidence="2">GVMAG-M-3300023174-104</strain>
    </source>
</reference>
<proteinExistence type="predicted"/>
<dbReference type="EMBL" id="MN739518">
    <property type="protein sequence ID" value="QHT10202.1"/>
    <property type="molecule type" value="Genomic_DNA"/>
</dbReference>
<feature type="transmembrane region" description="Helical" evidence="1">
    <location>
        <begin position="139"/>
        <end position="158"/>
    </location>
</feature>
<keyword evidence="1" id="KW-1133">Transmembrane helix</keyword>
<evidence type="ECO:0000256" key="1">
    <source>
        <dbReference type="SAM" id="Phobius"/>
    </source>
</evidence>
<evidence type="ECO:0000313" key="2">
    <source>
        <dbReference type="EMBL" id="QHT10202.1"/>
    </source>
</evidence>
<keyword evidence="1" id="KW-0472">Membrane</keyword>
<protein>
    <submittedName>
        <fullName evidence="2">Uncharacterized protein</fullName>
    </submittedName>
</protein>
<feature type="transmembrane region" description="Helical" evidence="1">
    <location>
        <begin position="94"/>
        <end position="111"/>
    </location>
</feature>
<keyword evidence="1" id="KW-0812">Transmembrane</keyword>
<organism evidence="2">
    <name type="scientific">viral metagenome</name>
    <dbReference type="NCBI Taxonomy" id="1070528"/>
    <lineage>
        <taxon>unclassified sequences</taxon>
        <taxon>metagenomes</taxon>
        <taxon>organismal metagenomes</taxon>
    </lineage>
</organism>
<feature type="transmembrane region" description="Helical" evidence="1">
    <location>
        <begin position="45"/>
        <end position="63"/>
    </location>
</feature>
<accession>A0A6C0D196</accession>
<sequence>MVSSSFIILKDCVKGLLLIFLAILCNFLADTMNCRIQYTLQKYPFLKWFIILCLIYFTINFTSSSNINPTWLFMYSIVILMIFILFMKQNQVTFYLSIALLMTIFSIHQYSTYYQNLAKEEEEDIHHYDTIIQRLENTVRVLEVTLIILLVIGNMIYLQKQRKEYKKKFKWESFYFGTNPCKRIQH</sequence>